<sequence>MADLFHNQAQQYAQARPTYPLPTVPLPLHLLQNPLPPTRLGRRRRQRPSHQIHRRPLRQRHRHRHQRQADPVRPIPPQRRLPPHASLLPRLRSAHPRRPSLHPRPRHRRPGPPLVRPPQLLRPRQRRSQKAPRRHRRLVLHHSPHRRARRSRLRRILQGPLGALLGPAAEARRRSVRQLDLSVRGGGRV</sequence>
<reference evidence="2" key="1">
    <citation type="submission" date="2021-01" db="UniProtKB">
        <authorList>
            <consortium name="EnsemblPlants"/>
        </authorList>
    </citation>
    <scope>IDENTIFICATION</scope>
</reference>
<evidence type="ECO:0000313" key="2">
    <source>
        <dbReference type="EnsemblPlants" id="Kaladp0039s0279.4.v1.1"/>
    </source>
</evidence>
<feature type="region of interest" description="Disordered" evidence="1">
    <location>
        <begin position="23"/>
        <end position="150"/>
    </location>
</feature>
<evidence type="ECO:0000313" key="3">
    <source>
        <dbReference type="Proteomes" id="UP000594263"/>
    </source>
</evidence>
<feature type="compositionally biased region" description="Basic residues" evidence="1">
    <location>
        <begin position="123"/>
        <end position="150"/>
    </location>
</feature>
<name>A0A7N0TKH0_KALFE</name>
<protein>
    <submittedName>
        <fullName evidence="2">Uncharacterized protein</fullName>
    </submittedName>
</protein>
<organism evidence="2 3">
    <name type="scientific">Kalanchoe fedtschenkoi</name>
    <name type="common">Lavender scallops</name>
    <name type="synonym">South American air plant</name>
    <dbReference type="NCBI Taxonomy" id="63787"/>
    <lineage>
        <taxon>Eukaryota</taxon>
        <taxon>Viridiplantae</taxon>
        <taxon>Streptophyta</taxon>
        <taxon>Embryophyta</taxon>
        <taxon>Tracheophyta</taxon>
        <taxon>Spermatophyta</taxon>
        <taxon>Magnoliopsida</taxon>
        <taxon>eudicotyledons</taxon>
        <taxon>Gunneridae</taxon>
        <taxon>Pentapetalae</taxon>
        <taxon>Saxifragales</taxon>
        <taxon>Crassulaceae</taxon>
        <taxon>Kalanchoe</taxon>
    </lineage>
</organism>
<dbReference type="Proteomes" id="UP000594263">
    <property type="component" value="Unplaced"/>
</dbReference>
<feature type="compositionally biased region" description="Basic residues" evidence="1">
    <location>
        <begin position="92"/>
        <end position="110"/>
    </location>
</feature>
<dbReference type="EnsemblPlants" id="Kaladp0039s0279.4.v1.1">
    <property type="protein sequence ID" value="Kaladp0039s0279.4.v1.1"/>
    <property type="gene ID" value="Kaladp0039s0279.v1.1"/>
</dbReference>
<feature type="compositionally biased region" description="Basic residues" evidence="1">
    <location>
        <begin position="40"/>
        <end position="66"/>
    </location>
</feature>
<proteinExistence type="predicted"/>
<keyword evidence="3" id="KW-1185">Reference proteome</keyword>
<dbReference type="Gramene" id="Kaladp0039s0279.4.v1.1">
    <property type="protein sequence ID" value="Kaladp0039s0279.4.v1.1"/>
    <property type="gene ID" value="Kaladp0039s0279.v1.1"/>
</dbReference>
<accession>A0A7N0TKH0</accession>
<evidence type="ECO:0000256" key="1">
    <source>
        <dbReference type="SAM" id="MobiDB-lite"/>
    </source>
</evidence>
<dbReference type="AlphaFoldDB" id="A0A7N0TKH0"/>